<keyword evidence="9" id="KW-1185">Reference proteome</keyword>
<dbReference type="PROSITE" id="PS00134">
    <property type="entry name" value="TRYPSIN_HIS"/>
    <property type="match status" value="1"/>
</dbReference>
<reference evidence="8 9" key="1">
    <citation type="journal article" date="2018" name="Sci. Rep.">
        <title>Comparative analysis of the Pocillopora damicornis genome highlights role of immune system in coral evolution.</title>
        <authorList>
            <person name="Cunning R."/>
            <person name="Bay R.A."/>
            <person name="Gillette P."/>
            <person name="Baker A.C."/>
            <person name="Traylor-Knowles N."/>
        </authorList>
    </citation>
    <scope>NUCLEOTIDE SEQUENCE [LARGE SCALE GENOMIC DNA]</scope>
    <source>
        <strain evidence="8">RSMAS</strain>
        <tissue evidence="8">Whole animal</tissue>
    </source>
</reference>
<dbReference type="Pfam" id="PF00089">
    <property type="entry name" value="Trypsin"/>
    <property type="match status" value="1"/>
</dbReference>
<feature type="signal peptide" evidence="6">
    <location>
        <begin position="1"/>
        <end position="19"/>
    </location>
</feature>
<proteinExistence type="predicted"/>
<evidence type="ECO:0000256" key="4">
    <source>
        <dbReference type="ARBA" id="ARBA00023157"/>
    </source>
</evidence>
<organism evidence="8 9">
    <name type="scientific">Pocillopora damicornis</name>
    <name type="common">Cauliflower coral</name>
    <name type="synonym">Millepora damicornis</name>
    <dbReference type="NCBI Taxonomy" id="46731"/>
    <lineage>
        <taxon>Eukaryota</taxon>
        <taxon>Metazoa</taxon>
        <taxon>Cnidaria</taxon>
        <taxon>Anthozoa</taxon>
        <taxon>Hexacorallia</taxon>
        <taxon>Scleractinia</taxon>
        <taxon>Astrocoeniina</taxon>
        <taxon>Pocilloporidae</taxon>
        <taxon>Pocillopora</taxon>
    </lineage>
</organism>
<dbReference type="AlphaFoldDB" id="A0A3M6TPR2"/>
<comment type="caution">
    <text evidence="8">The sequence shown here is derived from an EMBL/GenBank/DDBJ whole genome shotgun (WGS) entry which is preliminary data.</text>
</comment>
<dbReference type="FunFam" id="2.40.10.10:FF:000003">
    <property type="entry name" value="Transmembrane serine protease 3"/>
    <property type="match status" value="1"/>
</dbReference>
<dbReference type="SMART" id="SM00020">
    <property type="entry name" value="Tryp_SPc"/>
    <property type="match status" value="1"/>
</dbReference>
<dbReference type="SUPFAM" id="SSF50494">
    <property type="entry name" value="Trypsin-like serine proteases"/>
    <property type="match status" value="1"/>
</dbReference>
<protein>
    <recommendedName>
        <fullName evidence="7">Peptidase S1 domain-containing protein</fullName>
    </recommendedName>
</protein>
<dbReference type="OrthoDB" id="10061449at2759"/>
<name>A0A3M6TPR2_POCDA</name>
<dbReference type="Gene3D" id="2.40.10.10">
    <property type="entry name" value="Trypsin-like serine proteases"/>
    <property type="match status" value="1"/>
</dbReference>
<dbReference type="CDD" id="cd00190">
    <property type="entry name" value="Tryp_SPc"/>
    <property type="match status" value="1"/>
</dbReference>
<dbReference type="STRING" id="46731.A0A3M6TPR2"/>
<dbReference type="Proteomes" id="UP000275408">
    <property type="component" value="Unassembled WGS sequence"/>
</dbReference>
<dbReference type="GO" id="GO:0004252">
    <property type="term" value="F:serine-type endopeptidase activity"/>
    <property type="evidence" value="ECO:0007669"/>
    <property type="project" value="InterPro"/>
</dbReference>
<evidence type="ECO:0000313" key="9">
    <source>
        <dbReference type="Proteomes" id="UP000275408"/>
    </source>
</evidence>
<dbReference type="PRINTS" id="PR00722">
    <property type="entry name" value="CHYMOTRYPSIN"/>
</dbReference>
<keyword evidence="1 5" id="KW-0645">Protease</keyword>
<evidence type="ECO:0000256" key="3">
    <source>
        <dbReference type="ARBA" id="ARBA00022825"/>
    </source>
</evidence>
<dbReference type="EMBL" id="RCHS01003214">
    <property type="protein sequence ID" value="RMX43382.1"/>
    <property type="molecule type" value="Genomic_DNA"/>
</dbReference>
<keyword evidence="4" id="KW-1015">Disulfide bond</keyword>
<evidence type="ECO:0000313" key="8">
    <source>
        <dbReference type="EMBL" id="RMX43382.1"/>
    </source>
</evidence>
<dbReference type="InterPro" id="IPR001314">
    <property type="entry name" value="Peptidase_S1A"/>
</dbReference>
<accession>A0A3M6TPR2</accession>
<evidence type="ECO:0000256" key="5">
    <source>
        <dbReference type="RuleBase" id="RU363034"/>
    </source>
</evidence>
<evidence type="ECO:0000256" key="2">
    <source>
        <dbReference type="ARBA" id="ARBA00022801"/>
    </source>
</evidence>
<feature type="chain" id="PRO_5018167291" description="Peptidase S1 domain-containing protein" evidence="6">
    <location>
        <begin position="20"/>
        <end position="296"/>
    </location>
</feature>
<dbReference type="PANTHER" id="PTHR24250">
    <property type="entry name" value="CHYMOTRYPSIN-RELATED"/>
    <property type="match status" value="1"/>
</dbReference>
<dbReference type="InterPro" id="IPR018114">
    <property type="entry name" value="TRYPSIN_HIS"/>
</dbReference>
<evidence type="ECO:0000256" key="6">
    <source>
        <dbReference type="SAM" id="SignalP"/>
    </source>
</evidence>
<dbReference type="InterPro" id="IPR043504">
    <property type="entry name" value="Peptidase_S1_PA_chymotrypsin"/>
</dbReference>
<dbReference type="PROSITE" id="PS00135">
    <property type="entry name" value="TRYPSIN_SER"/>
    <property type="match status" value="1"/>
</dbReference>
<sequence length="296" mass="31528">MLALLAFATVLCSSSFVEGCGTRISGARVVGGDDAAPHSWPWQISLRVRGTNHICGGSLIKPNWVITAAHCVSGNLRPSSYTVVVEVIVNWEGSEVSQPNCVSGAHKRLGVTAVQKSHKVKKVIRHRGFSMRHLKNDIALLELEQPVMLSNKVNLVCLPSRGSSAVVGSKCYITGWGRTVGGGPAANILQQGMLPVVSDARCKKRNGNLLPVDKTSMLCAGSGKKNQPGGCQGDSGGPFVCKENGKWVLRGAVSWGHRMCKTTKYTVFARISNFIDWINQNISGGNSGGNTSGRAF</sequence>
<keyword evidence="6" id="KW-0732">Signal</keyword>
<dbReference type="InterPro" id="IPR033116">
    <property type="entry name" value="TRYPSIN_SER"/>
</dbReference>
<evidence type="ECO:0000256" key="1">
    <source>
        <dbReference type="ARBA" id="ARBA00022670"/>
    </source>
</evidence>
<keyword evidence="2 5" id="KW-0378">Hydrolase</keyword>
<gene>
    <name evidence="8" type="ORF">pdam_00016093</name>
</gene>
<evidence type="ECO:0000259" key="7">
    <source>
        <dbReference type="PROSITE" id="PS50240"/>
    </source>
</evidence>
<dbReference type="PROSITE" id="PS50240">
    <property type="entry name" value="TRYPSIN_DOM"/>
    <property type="match status" value="1"/>
</dbReference>
<dbReference type="GO" id="GO:0006508">
    <property type="term" value="P:proteolysis"/>
    <property type="evidence" value="ECO:0007669"/>
    <property type="project" value="UniProtKB-KW"/>
</dbReference>
<dbReference type="InterPro" id="IPR009003">
    <property type="entry name" value="Peptidase_S1_PA"/>
</dbReference>
<feature type="domain" description="Peptidase S1" evidence="7">
    <location>
        <begin position="29"/>
        <end position="283"/>
    </location>
</feature>
<dbReference type="PANTHER" id="PTHR24250:SF27">
    <property type="entry name" value="ELASTASE 2 LIKE"/>
    <property type="match status" value="1"/>
</dbReference>
<dbReference type="InterPro" id="IPR001254">
    <property type="entry name" value="Trypsin_dom"/>
</dbReference>
<keyword evidence="3 5" id="KW-0720">Serine protease</keyword>